<evidence type="ECO:0000313" key="3">
    <source>
        <dbReference type="Proteomes" id="UP000739565"/>
    </source>
</evidence>
<sequence>MTPAEIKALEQQVLALDEQRCKVLVAKDGPGLAALIDAGLTYTHASGRRDTKDSYVDSVATKRVQYLQIDREEVTARVAGTSVIVEGKVRMKIHSDGVDKNLYNRYLGVWTTTSGKPLLTAWASTKLEG</sequence>
<dbReference type="Pfam" id="PF14534">
    <property type="entry name" value="DUF4440"/>
    <property type="match status" value="1"/>
</dbReference>
<evidence type="ECO:0000313" key="2">
    <source>
        <dbReference type="EMBL" id="MBZ1351310.1"/>
    </source>
</evidence>
<evidence type="ECO:0000259" key="1">
    <source>
        <dbReference type="Pfam" id="PF14534"/>
    </source>
</evidence>
<dbReference type="EMBL" id="JAHXRI010000010">
    <property type="protein sequence ID" value="MBZ1351310.1"/>
    <property type="molecule type" value="Genomic_DNA"/>
</dbReference>
<protein>
    <submittedName>
        <fullName evidence="2">Nuclear transport factor 2 family protein</fullName>
    </submittedName>
</protein>
<dbReference type="SUPFAM" id="SSF54427">
    <property type="entry name" value="NTF2-like"/>
    <property type="match status" value="1"/>
</dbReference>
<dbReference type="InterPro" id="IPR032710">
    <property type="entry name" value="NTF2-like_dom_sf"/>
</dbReference>
<comment type="caution">
    <text evidence="2">The sequence shown here is derived from an EMBL/GenBank/DDBJ whole genome shotgun (WGS) entry which is preliminary data.</text>
</comment>
<dbReference type="AlphaFoldDB" id="A0A953NA27"/>
<name>A0A953NA27_9BURK</name>
<dbReference type="Proteomes" id="UP000739565">
    <property type="component" value="Unassembled WGS sequence"/>
</dbReference>
<dbReference type="RefSeq" id="WP_259661717.1">
    <property type="nucleotide sequence ID" value="NZ_JAHXRI010000010.1"/>
</dbReference>
<proteinExistence type="predicted"/>
<accession>A0A953NA27</accession>
<feature type="domain" description="DUF4440" evidence="1">
    <location>
        <begin position="13"/>
        <end position="114"/>
    </location>
</feature>
<organism evidence="2 3">
    <name type="scientific">Zwartia hollandica</name>
    <dbReference type="NCBI Taxonomy" id="324606"/>
    <lineage>
        <taxon>Bacteria</taxon>
        <taxon>Pseudomonadati</taxon>
        <taxon>Pseudomonadota</taxon>
        <taxon>Betaproteobacteria</taxon>
        <taxon>Burkholderiales</taxon>
        <taxon>Alcaligenaceae</taxon>
        <taxon>Zwartia</taxon>
    </lineage>
</organism>
<dbReference type="InterPro" id="IPR027843">
    <property type="entry name" value="DUF4440"/>
</dbReference>
<reference evidence="2" key="1">
    <citation type="submission" date="2021-07" db="EMBL/GenBank/DDBJ databases">
        <title>New genus and species of the family Alcaligenaceae.</title>
        <authorList>
            <person name="Hahn M.W."/>
        </authorList>
    </citation>
    <scope>NUCLEOTIDE SEQUENCE</scope>
    <source>
        <strain evidence="2">LF4-65</strain>
    </source>
</reference>
<keyword evidence="3" id="KW-1185">Reference proteome</keyword>
<dbReference type="Gene3D" id="3.10.450.50">
    <property type="match status" value="1"/>
</dbReference>
<gene>
    <name evidence="2" type="ORF">KZZ10_11695</name>
</gene>